<dbReference type="EMBL" id="PZZN01000001">
    <property type="protein sequence ID" value="PTM47272.1"/>
    <property type="molecule type" value="Genomic_DNA"/>
</dbReference>
<dbReference type="EMBL" id="PZZN01000001">
    <property type="protein sequence ID" value="PTM47228.1"/>
    <property type="molecule type" value="Genomic_DNA"/>
</dbReference>
<dbReference type="PANTHER" id="PTHR33408">
    <property type="entry name" value="TRANSPOSASE"/>
    <property type="match status" value="1"/>
</dbReference>
<comment type="caution">
    <text evidence="3">The sequence shown here is derived from an EMBL/GenBank/DDBJ whole genome shotgun (WGS) entry which is preliminary data.</text>
</comment>
<evidence type="ECO:0000259" key="1">
    <source>
        <dbReference type="Pfam" id="PF05598"/>
    </source>
</evidence>
<evidence type="ECO:0000313" key="5">
    <source>
        <dbReference type="Proteomes" id="UP000240996"/>
    </source>
</evidence>
<evidence type="ECO:0000259" key="2">
    <source>
        <dbReference type="Pfam" id="PF13751"/>
    </source>
</evidence>
<reference evidence="3 5" key="1">
    <citation type="submission" date="2018-04" db="EMBL/GenBank/DDBJ databases">
        <title>Genomic Encyclopedia of Type Strains, Phase III (KMG-III): the genomes of soil and plant-associated and newly described type strains.</title>
        <authorList>
            <person name="Whitman W."/>
        </authorList>
    </citation>
    <scope>NUCLEOTIDE SEQUENCE [LARGE SCALE GENOMIC DNA]</scope>
    <source>
        <strain evidence="3 5">NW12</strain>
    </source>
</reference>
<dbReference type="AlphaFoldDB" id="A0A2T4YTT6"/>
<feature type="domain" description="Transposase InsH N-terminal" evidence="1">
    <location>
        <begin position="16"/>
        <end position="111"/>
    </location>
</feature>
<dbReference type="Pfam" id="PF05598">
    <property type="entry name" value="DUF772"/>
    <property type="match status" value="1"/>
</dbReference>
<dbReference type="Proteomes" id="UP000240996">
    <property type="component" value="Unassembled WGS sequence"/>
</dbReference>
<accession>A0A2T4YTT6</accession>
<sequence length="447" mass="49355">MMGRQVAQGALFYGFRLDDHVPADHLLRRIDALFDFGFVRDALAASYSTTGRPSIDPELMLRMLLVGYLSGIRSERRLCEEVHLNLAYRWFCRLDLADRVPDHSTFSKNRHGRFRACDLHRLLFEQVVAKCAAAGLVAGRDVAVDGSTIMADASREKKLKGTAAVDELRARESVSRPVAEYLAALDAALPPGPDEPAAVEPASISPTDPQAALTCKHGPARYAYAINPLLDLDTDCILDVEATPARFAAEVAATRTLVSRIETKLGITLVSLSADKAYGSGPLLGWLVDRNITPYIPVIDRGRQRDAFFTRDAFRYDREADAYRCPADKLLGYCGTNRASQVRVYRSRLTDCTACELKPQCTIGKKRGVTRLVSEDARDTVRALAGTDAYVQARRRRRRIERVFGHLKRNLGLRTLKLRGLAGAAEEFTMAAAAYNLQLLARTAAPA</sequence>
<evidence type="ECO:0000313" key="3">
    <source>
        <dbReference type="EMBL" id="PTM47228.1"/>
    </source>
</evidence>
<name>A0A2T4YTT6_9SPHN</name>
<dbReference type="InterPro" id="IPR047629">
    <property type="entry name" value="IS1182_transpos"/>
</dbReference>
<keyword evidence="5" id="KW-1185">Reference proteome</keyword>
<evidence type="ECO:0000313" key="4">
    <source>
        <dbReference type="EMBL" id="PTM47272.1"/>
    </source>
</evidence>
<gene>
    <name evidence="3" type="ORF">C8J24_0614</name>
    <name evidence="4" type="ORF">C8J24_0663</name>
</gene>
<proteinExistence type="predicted"/>
<feature type="domain" description="Transposase DDE" evidence="2">
    <location>
        <begin position="325"/>
        <end position="440"/>
    </location>
</feature>
<dbReference type="NCBIfam" id="NF033551">
    <property type="entry name" value="transpos_IS1182"/>
    <property type="match status" value="1"/>
</dbReference>
<dbReference type="InterPro" id="IPR025668">
    <property type="entry name" value="Tnp_DDE_dom"/>
</dbReference>
<organism evidence="3 5">
    <name type="scientific">Sphingomonas aerolata</name>
    <dbReference type="NCBI Taxonomy" id="185951"/>
    <lineage>
        <taxon>Bacteria</taxon>
        <taxon>Pseudomonadati</taxon>
        <taxon>Pseudomonadota</taxon>
        <taxon>Alphaproteobacteria</taxon>
        <taxon>Sphingomonadales</taxon>
        <taxon>Sphingomonadaceae</taxon>
        <taxon>Sphingomonas</taxon>
    </lineage>
</organism>
<dbReference type="RefSeq" id="WP_107930187.1">
    <property type="nucleotide sequence ID" value="NZ_PZZN01000001.1"/>
</dbReference>
<dbReference type="Pfam" id="PF13751">
    <property type="entry name" value="DDE_Tnp_1_6"/>
    <property type="match status" value="1"/>
</dbReference>
<dbReference type="InterPro" id="IPR008490">
    <property type="entry name" value="Transposase_InsH_N"/>
</dbReference>
<protein>
    <submittedName>
        <fullName evidence="3 4">Transposase</fullName>
    </submittedName>
</protein>